<reference evidence="2 3" key="1">
    <citation type="submission" date="2020-02" db="EMBL/GenBank/DDBJ databases">
        <authorList>
            <person name="Ferguson B K."/>
        </authorList>
    </citation>
    <scope>NUCLEOTIDE SEQUENCE [LARGE SCALE GENOMIC DNA]</scope>
</reference>
<feature type="region of interest" description="Disordered" evidence="1">
    <location>
        <begin position="159"/>
        <end position="303"/>
    </location>
</feature>
<feature type="compositionally biased region" description="Basic residues" evidence="1">
    <location>
        <begin position="243"/>
        <end position="252"/>
    </location>
</feature>
<feature type="compositionally biased region" description="Polar residues" evidence="1">
    <location>
        <begin position="159"/>
        <end position="177"/>
    </location>
</feature>
<protein>
    <submittedName>
        <fullName evidence="2">Uncharacterized protein</fullName>
    </submittedName>
</protein>
<gene>
    <name evidence="2" type="ORF">TBRA_LOCUS15949</name>
</gene>
<feature type="compositionally biased region" description="Basic and acidic residues" evidence="1">
    <location>
        <begin position="253"/>
        <end position="297"/>
    </location>
</feature>
<dbReference type="AlphaFoldDB" id="A0A6H5J9T0"/>
<evidence type="ECO:0000256" key="1">
    <source>
        <dbReference type="SAM" id="MobiDB-lite"/>
    </source>
</evidence>
<name>A0A6H5J9T0_9HYME</name>
<dbReference type="Proteomes" id="UP000479190">
    <property type="component" value="Unassembled WGS sequence"/>
</dbReference>
<feature type="region of interest" description="Disordered" evidence="1">
    <location>
        <begin position="1"/>
        <end position="39"/>
    </location>
</feature>
<organism evidence="2 3">
    <name type="scientific">Trichogramma brassicae</name>
    <dbReference type="NCBI Taxonomy" id="86971"/>
    <lineage>
        <taxon>Eukaryota</taxon>
        <taxon>Metazoa</taxon>
        <taxon>Ecdysozoa</taxon>
        <taxon>Arthropoda</taxon>
        <taxon>Hexapoda</taxon>
        <taxon>Insecta</taxon>
        <taxon>Pterygota</taxon>
        <taxon>Neoptera</taxon>
        <taxon>Endopterygota</taxon>
        <taxon>Hymenoptera</taxon>
        <taxon>Apocrita</taxon>
        <taxon>Proctotrupomorpha</taxon>
        <taxon>Chalcidoidea</taxon>
        <taxon>Trichogrammatidae</taxon>
        <taxon>Trichogramma</taxon>
    </lineage>
</organism>
<proteinExistence type="predicted"/>
<accession>A0A6H5J9T0</accession>
<feature type="compositionally biased region" description="Polar residues" evidence="1">
    <location>
        <begin position="192"/>
        <end position="208"/>
    </location>
</feature>
<evidence type="ECO:0000313" key="2">
    <source>
        <dbReference type="EMBL" id="CAB0044361.1"/>
    </source>
</evidence>
<keyword evidence="3" id="KW-1185">Reference proteome</keyword>
<feature type="compositionally biased region" description="Polar residues" evidence="1">
    <location>
        <begin position="1"/>
        <end position="13"/>
    </location>
</feature>
<dbReference type="EMBL" id="CADCXV010001430">
    <property type="protein sequence ID" value="CAB0044361.1"/>
    <property type="molecule type" value="Genomic_DNA"/>
</dbReference>
<sequence length="485" mass="54421">MSSQWEDSVNQLRDPTVPDTFEDLCKIPGGGEKRSLSAGYNKYVTTSTQDFAKRTLHTPSDSKASTSKNCRSSNFVQASSSQSPCPVCSEDHALELCATFRKQSTTSCGGAGLRHWLRRPQPWTATRFDNSNEATAEIETPERVALLQEPRGFRATTLQSTAEQLSSRTACSRQPNSPAADELNQPAAEQPCSRQPNSRTAEQPTVRQPNDPRATASPLLPAAWPEPRHQKKKKSTGTPTPKLHGKARRKQRLRELVEQRKKARRDAAEQRERTRSDAAEQPEKALSDAAKQHEKAPSDATEQLTEVMVRDRLHQRALARKTDTPMEVTCAACENETVSVQSIDDAELVLVSADSEVVTLPSTDEKLLNDVQVDAVPVQTTVPPEGPAEAEKLDAVVSLLPWRLIPITPSYRPTSRAVLQRRAEFYENREIIVRQQLRELEAEKRQRLKPEPMVRDIFAERLDVPDEEYNEWLHPTCVSFSDMRF</sequence>
<evidence type="ECO:0000313" key="3">
    <source>
        <dbReference type="Proteomes" id="UP000479190"/>
    </source>
</evidence>